<comment type="similarity">
    <text evidence="1">Belongs to the leucine-binding protein family.</text>
</comment>
<evidence type="ECO:0000256" key="1">
    <source>
        <dbReference type="ARBA" id="ARBA00010062"/>
    </source>
</evidence>
<name>A0A3P3XN68_9SPIR</name>
<proteinExistence type="inferred from homology"/>
<feature type="domain" description="Leucine-binding protein" evidence="5">
    <location>
        <begin position="27"/>
        <end position="370"/>
    </location>
</feature>
<dbReference type="Gene3D" id="3.40.50.2300">
    <property type="match status" value="2"/>
</dbReference>
<keyword evidence="3" id="KW-0732">Signal</keyword>
<evidence type="ECO:0000256" key="4">
    <source>
        <dbReference type="ARBA" id="ARBA00022970"/>
    </source>
</evidence>
<dbReference type="PROSITE" id="PS51257">
    <property type="entry name" value="PROKAR_LIPOPROTEIN"/>
    <property type="match status" value="1"/>
</dbReference>
<dbReference type="PANTHER" id="PTHR30483:SF6">
    <property type="entry name" value="PERIPLASMIC BINDING PROTEIN OF ABC TRANSPORTER FOR NATURAL AMINO ACIDS"/>
    <property type="match status" value="1"/>
</dbReference>
<accession>A0A3P3XN68</accession>
<gene>
    <name evidence="6" type="ORF">SPIRO4BDMA_40286</name>
</gene>
<sequence>MKKTVLFLAAILVIFLVSCGGSGSKNIKLGMLYNMTGSQASLDGPSSNGAKLAAKEINAAGGVLGKQLELVSYDGKSDAETIGKAAAQLVEKDKVVAMFGFSDSDMVMAAAPIAAKAKIVFITSGATSPKLPSQVPDYLFLSCFGDNVQAAAAAEYSWNTLNAKSAYLLIDKGMEYTLLLGKYFQERFTELGGSVVLEDTYQTGDKDFSAQITKLKALKPEPDMLFISSGPDDIGTIVKQVRDAGITSPIFGGDGYDTPLLMEIAGKGANNVYYTTHSLMDKNAGSPEVQKFIAAYEAEYNTAPENAFAGLGYDTVYLLADAIKRANSADPKKIREALQTTKDLPGVTGSITFEPGSPIPQKGVAIIEIQDDALKLAAEVVPEKVPAP</sequence>
<dbReference type="EMBL" id="FWDO01000004">
    <property type="protein sequence ID" value="SLM17717.1"/>
    <property type="molecule type" value="Genomic_DNA"/>
</dbReference>
<dbReference type="InterPro" id="IPR028081">
    <property type="entry name" value="Leu-bd"/>
</dbReference>
<evidence type="ECO:0000313" key="6">
    <source>
        <dbReference type="EMBL" id="SLM17717.1"/>
    </source>
</evidence>
<dbReference type="CDD" id="cd06347">
    <property type="entry name" value="PBP1_ABC_LivK_ligand_binding-like"/>
    <property type="match status" value="1"/>
</dbReference>
<keyword evidence="4" id="KW-0029">Amino-acid transport</keyword>
<reference evidence="6" key="1">
    <citation type="submission" date="2017-02" db="EMBL/GenBank/DDBJ databases">
        <authorList>
            <person name="Regsiter A."/>
            <person name="William W."/>
        </authorList>
    </citation>
    <scope>NUCLEOTIDE SEQUENCE</scope>
    <source>
        <strain evidence="6">BdmA 4</strain>
    </source>
</reference>
<dbReference type="InterPro" id="IPR000709">
    <property type="entry name" value="Leu_Ile_Val-bd"/>
</dbReference>
<dbReference type="SUPFAM" id="SSF53822">
    <property type="entry name" value="Periplasmic binding protein-like I"/>
    <property type="match status" value="1"/>
</dbReference>
<evidence type="ECO:0000256" key="3">
    <source>
        <dbReference type="ARBA" id="ARBA00022729"/>
    </source>
</evidence>
<dbReference type="GO" id="GO:0006865">
    <property type="term" value="P:amino acid transport"/>
    <property type="evidence" value="ECO:0007669"/>
    <property type="project" value="UniProtKB-KW"/>
</dbReference>
<dbReference type="Pfam" id="PF13458">
    <property type="entry name" value="Peripla_BP_6"/>
    <property type="match status" value="1"/>
</dbReference>
<dbReference type="PANTHER" id="PTHR30483">
    <property type="entry name" value="LEUCINE-SPECIFIC-BINDING PROTEIN"/>
    <property type="match status" value="1"/>
</dbReference>
<evidence type="ECO:0000256" key="2">
    <source>
        <dbReference type="ARBA" id="ARBA00022448"/>
    </source>
</evidence>
<keyword evidence="2" id="KW-0813">Transport</keyword>
<dbReference type="PRINTS" id="PR00337">
    <property type="entry name" value="LEUILEVALBP"/>
</dbReference>
<organism evidence="6">
    <name type="scientific">uncultured spirochete</name>
    <dbReference type="NCBI Taxonomy" id="156406"/>
    <lineage>
        <taxon>Bacteria</taxon>
        <taxon>Pseudomonadati</taxon>
        <taxon>Spirochaetota</taxon>
        <taxon>Spirochaetia</taxon>
        <taxon>Spirochaetales</taxon>
        <taxon>environmental samples</taxon>
    </lineage>
</organism>
<evidence type="ECO:0000259" key="5">
    <source>
        <dbReference type="Pfam" id="PF13458"/>
    </source>
</evidence>
<protein>
    <recommendedName>
        <fullName evidence="5">Leucine-binding protein domain-containing protein</fullName>
    </recommendedName>
</protein>
<dbReference type="AlphaFoldDB" id="A0A3P3XN68"/>
<dbReference type="InterPro" id="IPR028082">
    <property type="entry name" value="Peripla_BP_I"/>
</dbReference>
<dbReference type="InterPro" id="IPR051010">
    <property type="entry name" value="BCAA_transport"/>
</dbReference>